<dbReference type="Proteomes" id="UP001374535">
    <property type="component" value="Chromosome 7"/>
</dbReference>
<dbReference type="PROSITE" id="PS50104">
    <property type="entry name" value="TIR"/>
    <property type="match status" value="1"/>
</dbReference>
<dbReference type="AlphaFoldDB" id="A0AAQ3N4Y6"/>
<dbReference type="FunFam" id="3.40.50.10140:FF:000007">
    <property type="entry name" value="Disease resistance protein (TIR-NBS-LRR class)"/>
    <property type="match status" value="1"/>
</dbReference>
<dbReference type="Gene3D" id="3.40.50.300">
    <property type="entry name" value="P-loop containing nucleotide triphosphate hydrolases"/>
    <property type="match status" value="1"/>
</dbReference>
<evidence type="ECO:0000256" key="1">
    <source>
        <dbReference type="ARBA" id="ARBA00023027"/>
    </source>
</evidence>
<dbReference type="Gene3D" id="1.10.8.430">
    <property type="entry name" value="Helical domain of apoptotic protease-activating factors"/>
    <property type="match status" value="1"/>
</dbReference>
<dbReference type="SUPFAM" id="SSF52058">
    <property type="entry name" value="L domain-like"/>
    <property type="match status" value="1"/>
</dbReference>
<dbReference type="InterPro" id="IPR035897">
    <property type="entry name" value="Toll_tir_struct_dom_sf"/>
</dbReference>
<dbReference type="Pfam" id="PF00931">
    <property type="entry name" value="NB-ARC"/>
    <property type="match status" value="1"/>
</dbReference>
<dbReference type="InterPro" id="IPR027417">
    <property type="entry name" value="P-loop_NTPase"/>
</dbReference>
<dbReference type="PRINTS" id="PR00364">
    <property type="entry name" value="DISEASERSIST"/>
</dbReference>
<dbReference type="PANTHER" id="PTHR11017">
    <property type="entry name" value="LEUCINE-RICH REPEAT-CONTAINING PROTEIN"/>
    <property type="match status" value="1"/>
</dbReference>
<keyword evidence="4" id="KW-1185">Reference proteome</keyword>
<proteinExistence type="predicted"/>
<keyword evidence="1" id="KW-0520">NAD</keyword>
<dbReference type="GO" id="GO:0007165">
    <property type="term" value="P:signal transduction"/>
    <property type="evidence" value="ECO:0007669"/>
    <property type="project" value="InterPro"/>
</dbReference>
<dbReference type="InterPro" id="IPR000157">
    <property type="entry name" value="TIR_dom"/>
</dbReference>
<dbReference type="Pfam" id="PF01582">
    <property type="entry name" value="TIR"/>
    <property type="match status" value="1"/>
</dbReference>
<dbReference type="InterPro" id="IPR002182">
    <property type="entry name" value="NB-ARC"/>
</dbReference>
<reference evidence="3 4" key="1">
    <citation type="journal article" date="2023" name="Life. Sci Alliance">
        <title>Evolutionary insights into 3D genome organization and epigenetic landscape of Vigna mungo.</title>
        <authorList>
            <person name="Junaid A."/>
            <person name="Singh B."/>
            <person name="Bhatia S."/>
        </authorList>
    </citation>
    <scope>NUCLEOTIDE SEQUENCE [LARGE SCALE GENOMIC DNA]</scope>
    <source>
        <strain evidence="3">Urdbean</strain>
    </source>
</reference>
<dbReference type="SUPFAM" id="SSF52540">
    <property type="entry name" value="P-loop containing nucleoside triphosphate hydrolases"/>
    <property type="match status" value="1"/>
</dbReference>
<dbReference type="SMART" id="SM00255">
    <property type="entry name" value="TIR"/>
    <property type="match status" value="1"/>
</dbReference>
<dbReference type="InterPro" id="IPR044974">
    <property type="entry name" value="Disease_R_plants"/>
</dbReference>
<evidence type="ECO:0000313" key="4">
    <source>
        <dbReference type="Proteomes" id="UP001374535"/>
    </source>
</evidence>
<evidence type="ECO:0000313" key="3">
    <source>
        <dbReference type="EMBL" id="WVZ02557.1"/>
    </source>
</evidence>
<dbReference type="EMBL" id="CP144694">
    <property type="protein sequence ID" value="WVZ02557.1"/>
    <property type="molecule type" value="Genomic_DNA"/>
</dbReference>
<dbReference type="SUPFAM" id="SSF52200">
    <property type="entry name" value="Toll/Interleukin receptor TIR domain"/>
    <property type="match status" value="1"/>
</dbReference>
<dbReference type="Gene3D" id="3.80.10.10">
    <property type="entry name" value="Ribonuclease Inhibitor"/>
    <property type="match status" value="2"/>
</dbReference>
<dbReference type="InterPro" id="IPR042197">
    <property type="entry name" value="Apaf_helical"/>
</dbReference>
<dbReference type="InterPro" id="IPR032675">
    <property type="entry name" value="LRR_dom_sf"/>
</dbReference>
<organism evidence="3 4">
    <name type="scientific">Vigna mungo</name>
    <name type="common">Black gram</name>
    <name type="synonym">Phaseolus mungo</name>
    <dbReference type="NCBI Taxonomy" id="3915"/>
    <lineage>
        <taxon>Eukaryota</taxon>
        <taxon>Viridiplantae</taxon>
        <taxon>Streptophyta</taxon>
        <taxon>Embryophyta</taxon>
        <taxon>Tracheophyta</taxon>
        <taxon>Spermatophyta</taxon>
        <taxon>Magnoliopsida</taxon>
        <taxon>eudicotyledons</taxon>
        <taxon>Gunneridae</taxon>
        <taxon>Pentapetalae</taxon>
        <taxon>rosids</taxon>
        <taxon>fabids</taxon>
        <taxon>Fabales</taxon>
        <taxon>Fabaceae</taxon>
        <taxon>Papilionoideae</taxon>
        <taxon>50 kb inversion clade</taxon>
        <taxon>NPAAA clade</taxon>
        <taxon>indigoferoid/millettioid clade</taxon>
        <taxon>Phaseoleae</taxon>
        <taxon>Vigna</taxon>
    </lineage>
</organism>
<protein>
    <recommendedName>
        <fullName evidence="2">TIR domain-containing protein</fullName>
    </recommendedName>
</protein>
<dbReference type="PROSITE" id="PS51450">
    <property type="entry name" value="LRR"/>
    <property type="match status" value="1"/>
</dbReference>
<sequence length="1170" mass="133785">MSSNAIVQYTASSSHAINRYDVFVSFRGEDTRNNFTGFLFQALRRKGIDAFKDDQDLKKGESIAPELLHAIQSSRLFIVVFSKNYASSTWCLRELAEIRNCVQTSPRPVIPVFYDVDPSVVRKQSECYEKAFAEHEKRFRENEAKMEEAERWREALKEVADLSGWDIRNKPQYAEIEKIAQTVTNILGPKICSLPKDELVGIERRLEKLENLVCFELVNSVRVVGISGMGGIGKTTLARALYERIYHHYDFHCFIDDVSKIYRDSSSLGVQKQLISQFLNEKNLEISNSFEGTCLIWSMLRNVRALVVLDNVDEVEQLRMFTGNRDTLLRECLGGGSIIILVSRDEHILRTHGVDDIYQVQPLNYENAMQLFCRNAFKFNHILSDYEKLAWDILSHAQGHPLAIKVIGSSLFGRNVSQWESALARLKEKQSKNIMDVLRISFDQLDEEDKQIFLDIACALYYYDEKYVTEVLKFRGFHPEYGLQDLGRYIVKEESPKEPLKRSRLCNYQDFLKAMSNNQTTEILEVLAVNSDGSSKTVRVDGLSKIKHLKFLRLENMKCSGSLNHLSSELGYLIWNNYPFKCLPQSFQPHQLVKLKLKGSSIQRLWSGTKVLPNLKRLDLSYSKELVEMPDVAEALNLEGIDLEGCIKLRKLSPSIGLLSKLTTLNLKNCENLVSLPNSILCLNSLEYLSVYGCSNLFNNELLDEASNTEHLKKLCSLKGPIQSHSTSPLIKKAQRESVSCLLPSSPTLPCLRELDLRFCNLVKIPNAIGKLSCLEKLNLKGNNFVTLPNLKDLFRLYYLNLEDCKRLKYLPDLPSRTHLPLNLYSYLLQYFEDFIYQVPNEDEFMVGLTMFNCPEIVERERCTSMTVSWMLQIMQSCYKSECLSFSSSLRSIIPGSEIPMWFDNELVSMDNSIIIDVSPFVHDNNWVGVVCCAILSEDLYRTRILDDLRRDLSVEHSDHMCLFYYSRQQFCHEEGIFRGKLNTHDLSLTFRLHDVIILCANMKDRDQGFYEFEVKKYGYRFEEFDALMTNPFVGSPTSTRDKTNSVYLSGCKPHISSRDISCFLGISIPTIVGPLLDHLISTTVVGPLLDHPISTITHGMSIPRREGGVFGSPTEIRAMVKAYPSDVSYFLGISIPPVVGPLSDYPISTITLVMSIPWREGVCWKFHID</sequence>
<dbReference type="PANTHER" id="PTHR11017:SF259">
    <property type="entry name" value="ADP-RIBOSYL CYCLASE_CYCLIC ADP-RIBOSE HYDROLASE"/>
    <property type="match status" value="1"/>
</dbReference>
<feature type="domain" description="TIR" evidence="2">
    <location>
        <begin position="18"/>
        <end position="187"/>
    </location>
</feature>
<gene>
    <name evidence="3" type="ORF">V8G54_023363</name>
</gene>
<dbReference type="Gene3D" id="3.40.50.10140">
    <property type="entry name" value="Toll/interleukin-1 receptor homology (TIR) domain"/>
    <property type="match status" value="1"/>
</dbReference>
<name>A0AAQ3N4Y6_VIGMU</name>
<dbReference type="GO" id="GO:0006952">
    <property type="term" value="P:defense response"/>
    <property type="evidence" value="ECO:0007669"/>
    <property type="project" value="InterPro"/>
</dbReference>
<dbReference type="GO" id="GO:0043531">
    <property type="term" value="F:ADP binding"/>
    <property type="evidence" value="ECO:0007669"/>
    <property type="project" value="InterPro"/>
</dbReference>
<evidence type="ECO:0000259" key="2">
    <source>
        <dbReference type="PROSITE" id="PS50104"/>
    </source>
</evidence>
<dbReference type="InterPro" id="IPR001611">
    <property type="entry name" value="Leu-rich_rpt"/>
</dbReference>
<accession>A0AAQ3N4Y6</accession>